<comment type="caution">
    <text evidence="2">The sequence shown here is derived from an EMBL/GenBank/DDBJ whole genome shotgun (WGS) entry which is preliminary data.</text>
</comment>
<accession>A0AAD4FQC2</accession>
<evidence type="ECO:0000313" key="2">
    <source>
        <dbReference type="EMBL" id="KAF7764941.1"/>
    </source>
</evidence>
<reference evidence="2" key="2">
    <citation type="submission" date="2015-03" db="EMBL/GenBank/DDBJ databases">
        <title>Genome sequence of Pseudoalteromonas citrea.</title>
        <authorList>
            <person name="Xie B.-B."/>
            <person name="Rong J.-C."/>
            <person name="Qin Q.-L."/>
            <person name="Zhang Y.-Z."/>
        </authorList>
    </citation>
    <scope>NUCLEOTIDE SEQUENCE</scope>
    <source>
        <strain evidence="2">DSM 8771</strain>
    </source>
</reference>
<feature type="compositionally biased region" description="Basic and acidic residues" evidence="1">
    <location>
        <begin position="1"/>
        <end position="15"/>
    </location>
</feature>
<evidence type="ECO:0000313" key="3">
    <source>
        <dbReference type="Proteomes" id="UP000016487"/>
    </source>
</evidence>
<feature type="region of interest" description="Disordered" evidence="1">
    <location>
        <begin position="1"/>
        <end position="39"/>
    </location>
</feature>
<dbReference type="EMBL" id="AHBZ03000027">
    <property type="protein sequence ID" value="KAF7764941.1"/>
    <property type="molecule type" value="Genomic_DNA"/>
</dbReference>
<dbReference type="Proteomes" id="UP000016487">
    <property type="component" value="Unassembled WGS sequence"/>
</dbReference>
<reference evidence="2" key="1">
    <citation type="journal article" date="2012" name="J. Bacteriol.">
        <title>Genome sequences of type strains of seven species of the marine bacterium Pseudoalteromonas.</title>
        <authorList>
            <person name="Xie B.B."/>
            <person name="Shu Y.L."/>
            <person name="Qin Q.L."/>
            <person name="Rong J.C."/>
            <person name="Zhang X.Y."/>
            <person name="Chen X.L."/>
            <person name="Shi M."/>
            <person name="He H.L."/>
            <person name="Zhou B.C."/>
            <person name="Zhang Y.Z."/>
        </authorList>
    </citation>
    <scope>NUCLEOTIDE SEQUENCE</scope>
    <source>
        <strain evidence="2">DSM 8771</strain>
    </source>
</reference>
<dbReference type="AlphaFoldDB" id="A0AAD4FQC2"/>
<proteinExistence type="predicted"/>
<organism evidence="2 3">
    <name type="scientific">Pseudoalteromonas citrea</name>
    <dbReference type="NCBI Taxonomy" id="43655"/>
    <lineage>
        <taxon>Bacteria</taxon>
        <taxon>Pseudomonadati</taxon>
        <taxon>Pseudomonadota</taxon>
        <taxon>Gammaproteobacteria</taxon>
        <taxon>Alteromonadales</taxon>
        <taxon>Pseudoalteromonadaceae</taxon>
        <taxon>Pseudoalteromonas</taxon>
    </lineage>
</organism>
<protein>
    <submittedName>
        <fullName evidence="2">Uncharacterized protein</fullName>
    </submittedName>
</protein>
<evidence type="ECO:0000256" key="1">
    <source>
        <dbReference type="SAM" id="MobiDB-lite"/>
    </source>
</evidence>
<gene>
    <name evidence="2" type="ORF">PCIT_b1047</name>
</gene>
<sequence length="39" mass="4291">MQGWLNHERQADKIGSRQVTPLKANSHSINNTNSDTPSG</sequence>
<feature type="compositionally biased region" description="Polar residues" evidence="1">
    <location>
        <begin position="17"/>
        <end position="39"/>
    </location>
</feature>
<name>A0AAD4FQC2_9GAMM</name>